<feature type="coiled-coil region" evidence="1">
    <location>
        <begin position="156"/>
        <end position="190"/>
    </location>
</feature>
<comment type="caution">
    <text evidence="2">The sequence shown here is derived from an EMBL/GenBank/DDBJ whole genome shotgun (WGS) entry which is preliminary data.</text>
</comment>
<reference evidence="2 3" key="1">
    <citation type="journal article" date="2014" name="Int. J. Syst. Evol. Microbiol.">
        <title>Phylogenomics and the dynamic genome evolution of the genus Streptococcus.</title>
        <authorList>
            <consortium name="The Broad Institute Genome Sequencing Platform"/>
            <person name="Richards V.P."/>
            <person name="Palmer S.R."/>
            <person name="Pavinski Bitar P.D."/>
            <person name="Qin X."/>
            <person name="Weinstock G.M."/>
            <person name="Highlander S.K."/>
            <person name="Town C.D."/>
            <person name="Burne R.A."/>
            <person name="Stanhope M.J."/>
        </authorList>
    </citation>
    <scope>NUCLEOTIDE SEQUENCE [LARGE SCALE GENOMIC DNA]</scope>
    <source>
        <strain evidence="2 3">707-05</strain>
    </source>
</reference>
<keyword evidence="1" id="KW-0175">Coiled coil</keyword>
<keyword evidence="3" id="KW-1185">Reference proteome</keyword>
<dbReference type="EMBL" id="AEUX02000008">
    <property type="protein sequence ID" value="EHI68544.1"/>
    <property type="molecule type" value="Genomic_DNA"/>
</dbReference>
<gene>
    <name evidence="2" type="ORF">STRIC_0397</name>
</gene>
<protein>
    <submittedName>
        <fullName evidence="2">Uncharacterized protein</fullName>
    </submittedName>
</protein>
<dbReference type="STRING" id="764299.STRIC_0397"/>
<organism evidence="2 3">
    <name type="scientific">Streptococcus ictaluri 707-05</name>
    <dbReference type="NCBI Taxonomy" id="764299"/>
    <lineage>
        <taxon>Bacteria</taxon>
        <taxon>Bacillati</taxon>
        <taxon>Bacillota</taxon>
        <taxon>Bacilli</taxon>
        <taxon>Lactobacillales</taxon>
        <taxon>Streptococcaceae</taxon>
        <taxon>Streptococcus</taxon>
    </lineage>
</organism>
<dbReference type="AlphaFoldDB" id="G5K5R0"/>
<proteinExistence type="predicted"/>
<evidence type="ECO:0000313" key="2">
    <source>
        <dbReference type="EMBL" id="EHI68544.1"/>
    </source>
</evidence>
<evidence type="ECO:0000313" key="3">
    <source>
        <dbReference type="Proteomes" id="UP000003330"/>
    </source>
</evidence>
<dbReference type="RefSeq" id="WP_008090470.1">
    <property type="nucleotide sequence ID" value="NZ_AEUX02000008.1"/>
</dbReference>
<name>G5K5R0_9STRE</name>
<accession>G5K5R0</accession>
<dbReference type="Gene3D" id="2.60.120.260">
    <property type="entry name" value="Galactose-binding domain-like"/>
    <property type="match status" value="1"/>
</dbReference>
<evidence type="ECO:0000256" key="1">
    <source>
        <dbReference type="SAM" id="Coils"/>
    </source>
</evidence>
<dbReference type="Proteomes" id="UP000003330">
    <property type="component" value="Unassembled WGS sequence"/>
</dbReference>
<sequence length="251" mass="28444">MTEKRALDNNRDNAFTNQKAKAQLVIDLGSFNSVEHWRIYNSILKNCPDRKDHFLKDALLFVLKNPTVDLKTMKESDRDEYIAKDENWKLVASISEAKKVMEASANIVARYWKLDIKATEGGTDYDAPQVAEVQILGNKLDSAKFEQSLKAVSDAREKIKTELKDTKTVLTSFEEKLKEATAILEAAKVTQADLDTAADKLAELAKDFSEMPERRVVAHKTLEEYRKVANNLPNLMLRLMVKLVLKALVKS</sequence>